<organism evidence="2 3">
    <name type="scientific">Companilactobacillus mishanensis</name>
    <dbReference type="NCBI Taxonomy" id="2486008"/>
    <lineage>
        <taxon>Bacteria</taxon>
        <taxon>Bacillati</taxon>
        <taxon>Bacillota</taxon>
        <taxon>Bacilli</taxon>
        <taxon>Lactobacillales</taxon>
        <taxon>Lactobacillaceae</taxon>
        <taxon>Companilactobacillus</taxon>
    </lineage>
</organism>
<dbReference type="RefSeq" id="WP_153494290.1">
    <property type="nucleotide sequence ID" value="NZ_VDFN01000005.1"/>
</dbReference>
<feature type="chain" id="PRO_5045538765" description="Surface layer protein A domain-containing protein" evidence="1">
    <location>
        <begin position="23"/>
        <end position="470"/>
    </location>
</feature>
<proteinExistence type="predicted"/>
<keyword evidence="1" id="KW-0732">Signal</keyword>
<accession>A0ABW9P7V5</accession>
<dbReference type="Proteomes" id="UP000436655">
    <property type="component" value="Unassembled WGS sequence"/>
</dbReference>
<evidence type="ECO:0000313" key="3">
    <source>
        <dbReference type="Proteomes" id="UP000436655"/>
    </source>
</evidence>
<evidence type="ECO:0000256" key="1">
    <source>
        <dbReference type="SAM" id="SignalP"/>
    </source>
</evidence>
<comment type="caution">
    <text evidence="2">The sequence shown here is derived from an EMBL/GenBank/DDBJ whole genome shotgun (WGS) entry which is preliminary data.</text>
</comment>
<keyword evidence="3" id="KW-1185">Reference proteome</keyword>
<protein>
    <recommendedName>
        <fullName evidence="4">Surface layer protein A domain-containing protein</fullName>
    </recommendedName>
</protein>
<evidence type="ECO:0008006" key="4">
    <source>
        <dbReference type="Google" id="ProtNLM"/>
    </source>
</evidence>
<evidence type="ECO:0000313" key="2">
    <source>
        <dbReference type="EMBL" id="MQS45241.1"/>
    </source>
</evidence>
<reference evidence="2 3" key="1">
    <citation type="journal article" date="2019" name="Syst. Appl. Microbiol.">
        <title>Polyphasic characterization of two novel Lactobacillus spp. isolated from blown salami packages: Description of Lactobacillus halodurans sp. nov. and Lactobacillus salsicarnum sp. nov.</title>
        <authorList>
            <person name="Schuster J.A."/>
            <person name="Klingl A."/>
            <person name="Vogel R.F."/>
            <person name="Ehrmann M.A."/>
        </authorList>
    </citation>
    <scope>NUCLEOTIDE SEQUENCE [LARGE SCALE GENOMIC DNA]</scope>
    <source>
        <strain evidence="2 3">TMW 1.2098</strain>
    </source>
</reference>
<feature type="signal peptide" evidence="1">
    <location>
        <begin position="1"/>
        <end position="22"/>
    </location>
</feature>
<name>A0ABW9P7V5_9LACO</name>
<sequence length="470" mass="50268">MKNNIKYAGIAAAALLAVAPIAAPVLTTTNTQVAQAADGPTSAQTTSLNKYFNMMSSVSYDKSSEVSTFADVISNYGKKVDYSTLSGYDFMGDVTGANLLDKDAQNITDGNFTFSVTGYKNNNVQKNVNDFKLSVGDLQKGTASMGLQITAFDANGNQVNQKVITFTNANQVTEDPTALNLSYTDPMNVDVNSSTSAPKYSTSVDPAIEDQNGNEVEIASSTPSDTLYTNKTDALNATNENTFTDSTFKTAGNTYYQAVTVTLKDTLVGNIATGMQSGKDGYTITLNGQQAIASNYSAKDNTLTYVRSIVVGKAVTDGDWVTTPSKGVVTVKSSLAHLYNDDNKMTTRSLAPASGWQTDSYRTNSKTGQKQWHVSTHEWVNDTDVTFDDGTVTGDGLGNFQNFDMKILTLDGPAGFVYTLFKADGTNATRGLAGLTAWQTDRSATDAAGNTYYRVSTDEWVRMGSGVTVK</sequence>
<gene>
    <name evidence="2" type="ORF">FHL03_07075</name>
</gene>
<dbReference type="EMBL" id="VDFN01000005">
    <property type="protein sequence ID" value="MQS45241.1"/>
    <property type="molecule type" value="Genomic_DNA"/>
</dbReference>